<gene>
    <name evidence="1" type="ORF">PoB_004198700</name>
</gene>
<comment type="caution">
    <text evidence="1">The sequence shown here is derived from an EMBL/GenBank/DDBJ whole genome shotgun (WGS) entry which is preliminary data.</text>
</comment>
<keyword evidence="2" id="KW-1185">Reference proteome</keyword>
<evidence type="ECO:0000313" key="1">
    <source>
        <dbReference type="EMBL" id="GFO15482.1"/>
    </source>
</evidence>
<dbReference type="AlphaFoldDB" id="A0AAV4B8N9"/>
<name>A0AAV4B8N9_9GAST</name>
<dbReference type="EMBL" id="BLXT01004610">
    <property type="protein sequence ID" value="GFO15482.1"/>
    <property type="molecule type" value="Genomic_DNA"/>
</dbReference>
<sequence length="176" mass="18482">MFSLTVICDQFSDEYTLPQRQPRCNIARENCETKAVSGQGDRKLWKSCQAAIKIVFHPVARLDPEAGAGDNQGREVLSWLQQGDVCYLTVGELLGPYRRGGSFLGDCSSGGGYGESGDGSGGRGDAGGGGGAYSSGSSVGIACSSGSVQWCWLKNWFSDYGGDVDCSRGLVVVVGM</sequence>
<organism evidence="1 2">
    <name type="scientific">Plakobranchus ocellatus</name>
    <dbReference type="NCBI Taxonomy" id="259542"/>
    <lineage>
        <taxon>Eukaryota</taxon>
        <taxon>Metazoa</taxon>
        <taxon>Spiralia</taxon>
        <taxon>Lophotrochozoa</taxon>
        <taxon>Mollusca</taxon>
        <taxon>Gastropoda</taxon>
        <taxon>Heterobranchia</taxon>
        <taxon>Euthyneura</taxon>
        <taxon>Panpulmonata</taxon>
        <taxon>Sacoglossa</taxon>
        <taxon>Placobranchoidea</taxon>
        <taxon>Plakobranchidae</taxon>
        <taxon>Plakobranchus</taxon>
    </lineage>
</organism>
<dbReference type="Proteomes" id="UP000735302">
    <property type="component" value="Unassembled WGS sequence"/>
</dbReference>
<evidence type="ECO:0000313" key="2">
    <source>
        <dbReference type="Proteomes" id="UP000735302"/>
    </source>
</evidence>
<accession>A0AAV4B8N9</accession>
<reference evidence="1 2" key="1">
    <citation type="journal article" date="2021" name="Elife">
        <title>Chloroplast acquisition without the gene transfer in kleptoplastic sea slugs, Plakobranchus ocellatus.</title>
        <authorList>
            <person name="Maeda T."/>
            <person name="Takahashi S."/>
            <person name="Yoshida T."/>
            <person name="Shimamura S."/>
            <person name="Takaki Y."/>
            <person name="Nagai Y."/>
            <person name="Toyoda A."/>
            <person name="Suzuki Y."/>
            <person name="Arimoto A."/>
            <person name="Ishii H."/>
            <person name="Satoh N."/>
            <person name="Nishiyama T."/>
            <person name="Hasebe M."/>
            <person name="Maruyama T."/>
            <person name="Minagawa J."/>
            <person name="Obokata J."/>
            <person name="Shigenobu S."/>
        </authorList>
    </citation>
    <scope>NUCLEOTIDE SEQUENCE [LARGE SCALE GENOMIC DNA]</scope>
</reference>
<proteinExistence type="predicted"/>
<protein>
    <submittedName>
        <fullName evidence="1">Uncharacterized protein</fullName>
    </submittedName>
</protein>